<organism evidence="1 2">
    <name type="scientific">Salmonella enterica subsp. arizonae</name>
    <dbReference type="NCBI Taxonomy" id="59203"/>
    <lineage>
        <taxon>Bacteria</taxon>
        <taxon>Pseudomonadati</taxon>
        <taxon>Pseudomonadota</taxon>
        <taxon>Gammaproteobacteria</taxon>
        <taxon>Enterobacterales</taxon>
        <taxon>Enterobacteriaceae</taxon>
        <taxon>Salmonella</taxon>
    </lineage>
</organism>
<dbReference type="Proteomes" id="UP000254762">
    <property type="component" value="Unassembled WGS sequence"/>
</dbReference>
<name>A0A379T1Y0_SALER</name>
<evidence type="ECO:0000313" key="1">
    <source>
        <dbReference type="EMBL" id="SUG35328.1"/>
    </source>
</evidence>
<dbReference type="AlphaFoldDB" id="A0A379T1Y0"/>
<reference evidence="1 2" key="1">
    <citation type="submission" date="2018-06" db="EMBL/GenBank/DDBJ databases">
        <authorList>
            <consortium name="Pathogen Informatics"/>
            <person name="Doyle S."/>
        </authorList>
    </citation>
    <scope>NUCLEOTIDE SEQUENCE [LARGE SCALE GENOMIC DNA]</scope>
    <source>
        <strain evidence="1 2">NCTC7304</strain>
    </source>
</reference>
<protein>
    <submittedName>
        <fullName evidence="1">Uncharacterized protein</fullName>
    </submittedName>
</protein>
<sequence>MANVIIEHYASKKMDIDCSDAISNFISQRFESIIEEPFLLLSKKKVLPYKFSGLLQGNDKFYLFALFDIDSASKLKDIEEDVFRTF</sequence>
<accession>A0A379T1Y0</accession>
<gene>
    <name evidence="1" type="ORF">NCTC7304_04889</name>
</gene>
<evidence type="ECO:0000313" key="2">
    <source>
        <dbReference type="Proteomes" id="UP000254762"/>
    </source>
</evidence>
<proteinExistence type="predicted"/>
<dbReference type="EMBL" id="UGXD01000002">
    <property type="protein sequence ID" value="SUG35328.1"/>
    <property type="molecule type" value="Genomic_DNA"/>
</dbReference>